<feature type="domain" description="NfeD integral membrane" evidence="7">
    <location>
        <begin position="249"/>
        <end position="363"/>
    </location>
</feature>
<feature type="domain" description="NfeD-like C-terminal" evidence="6">
    <location>
        <begin position="381"/>
        <end position="438"/>
    </location>
</feature>
<feature type="transmembrane region" description="Helical" evidence="5">
    <location>
        <begin position="245"/>
        <end position="263"/>
    </location>
</feature>
<keyword evidence="3 5" id="KW-1133">Transmembrane helix</keyword>
<evidence type="ECO:0000256" key="1">
    <source>
        <dbReference type="ARBA" id="ARBA00004141"/>
    </source>
</evidence>
<evidence type="ECO:0000256" key="3">
    <source>
        <dbReference type="ARBA" id="ARBA00022989"/>
    </source>
</evidence>
<dbReference type="InterPro" id="IPR012340">
    <property type="entry name" value="NA-bd_OB-fold"/>
</dbReference>
<dbReference type="Pfam" id="PF01957">
    <property type="entry name" value="NfeD"/>
    <property type="match status" value="1"/>
</dbReference>
<comment type="subcellular location">
    <subcellularLocation>
        <location evidence="1">Membrane</location>
        <topology evidence="1">Multi-pass membrane protein</topology>
    </subcellularLocation>
</comment>
<evidence type="ECO:0000259" key="6">
    <source>
        <dbReference type="Pfam" id="PF01957"/>
    </source>
</evidence>
<accession>A0A6J6F317</accession>
<dbReference type="Gene3D" id="3.90.226.10">
    <property type="entry name" value="2-enoyl-CoA Hydratase, Chain A, domain 1"/>
    <property type="match status" value="1"/>
</dbReference>
<sequence length="449" mass="47092">MRRLAILFMATGAVLGFSGTAHASSDTAVPDDTAITTSVESTVVGLAPVDVLQVSGLMDDIMVDEIEQAIDRAETNGAQALVLQLNSKAAVVGRDTMQDLYERIATASVPVAIWVGPSGARATGLPAQLLSAADATGMAPGARIGRSGTPLVDGVDFGDATDALRTETLGFQDARRAGALKLEISDEGAPTIRNMVFALDGLTIDGVELDTAVENLNDDGTVANDITTVRFHKLGLWPQMLHTSASPPVAYLFLIIGLALILFEFFTAGIGVAGVVGAVLALLGFYGLGALPERGWALGLILFSFVAFAVDVQVGLPRLWTGVGLVAFSIGSVFLFPTFDQQNLRVSWLTLLVGIGGIALTYISGMPSMTRTRFATPTIGRERLIGETGRAVTDIAPDGAVQIGESRWKARTNRATPVKAGEVARVVAIDGVVLEVEPEAGGARDYRER</sequence>
<dbReference type="InterPro" id="IPR056739">
    <property type="entry name" value="NfeD_membrane"/>
</dbReference>
<feature type="transmembrane region" description="Helical" evidence="5">
    <location>
        <begin position="270"/>
        <end position="289"/>
    </location>
</feature>
<evidence type="ECO:0000256" key="2">
    <source>
        <dbReference type="ARBA" id="ARBA00022692"/>
    </source>
</evidence>
<proteinExistence type="predicted"/>
<dbReference type="InterPro" id="IPR002810">
    <property type="entry name" value="NfeD-like_C"/>
</dbReference>
<dbReference type="InterPro" id="IPR052165">
    <property type="entry name" value="Membrane_assoc_protease"/>
</dbReference>
<feature type="transmembrane region" description="Helical" evidence="5">
    <location>
        <begin position="295"/>
        <end position="312"/>
    </location>
</feature>
<dbReference type="PANTHER" id="PTHR33507:SF4">
    <property type="entry name" value="NODULATION COMPETITIVENESS PROTEIN NFED"/>
    <property type="match status" value="1"/>
</dbReference>
<evidence type="ECO:0000259" key="7">
    <source>
        <dbReference type="Pfam" id="PF24961"/>
    </source>
</evidence>
<evidence type="ECO:0000256" key="4">
    <source>
        <dbReference type="ARBA" id="ARBA00023136"/>
    </source>
</evidence>
<dbReference type="PANTHER" id="PTHR33507">
    <property type="entry name" value="INNER MEMBRANE PROTEIN YBBJ"/>
    <property type="match status" value="1"/>
</dbReference>
<evidence type="ECO:0000256" key="5">
    <source>
        <dbReference type="SAM" id="Phobius"/>
    </source>
</evidence>
<dbReference type="InterPro" id="IPR029045">
    <property type="entry name" value="ClpP/crotonase-like_dom_sf"/>
</dbReference>
<organism evidence="8">
    <name type="scientific">freshwater metagenome</name>
    <dbReference type="NCBI Taxonomy" id="449393"/>
    <lineage>
        <taxon>unclassified sequences</taxon>
        <taxon>metagenomes</taxon>
        <taxon>ecological metagenomes</taxon>
    </lineage>
</organism>
<feature type="transmembrane region" description="Helical" evidence="5">
    <location>
        <begin position="319"/>
        <end position="339"/>
    </location>
</feature>
<feature type="transmembrane region" description="Helical" evidence="5">
    <location>
        <begin position="345"/>
        <end position="363"/>
    </location>
</feature>
<dbReference type="SUPFAM" id="SSF52096">
    <property type="entry name" value="ClpP/crotonase"/>
    <property type="match status" value="1"/>
</dbReference>
<protein>
    <submittedName>
        <fullName evidence="8">Unannotated protein</fullName>
    </submittedName>
</protein>
<reference evidence="8" key="1">
    <citation type="submission" date="2020-05" db="EMBL/GenBank/DDBJ databases">
        <authorList>
            <person name="Chiriac C."/>
            <person name="Salcher M."/>
            <person name="Ghai R."/>
            <person name="Kavagutti S V."/>
        </authorList>
    </citation>
    <scope>NUCLEOTIDE SEQUENCE</scope>
</reference>
<keyword evidence="2 5" id="KW-0812">Transmembrane</keyword>
<dbReference type="EMBL" id="CAEZTS010000068">
    <property type="protein sequence ID" value="CAB4579248.1"/>
    <property type="molecule type" value="Genomic_DNA"/>
</dbReference>
<dbReference type="SUPFAM" id="SSF141322">
    <property type="entry name" value="NfeD domain-like"/>
    <property type="match status" value="1"/>
</dbReference>
<keyword evidence="4 5" id="KW-0472">Membrane</keyword>
<name>A0A6J6F317_9ZZZZ</name>
<dbReference type="Gene3D" id="2.40.50.140">
    <property type="entry name" value="Nucleic acid-binding proteins"/>
    <property type="match status" value="1"/>
</dbReference>
<dbReference type="GO" id="GO:0016020">
    <property type="term" value="C:membrane"/>
    <property type="evidence" value="ECO:0007669"/>
    <property type="project" value="UniProtKB-SubCell"/>
</dbReference>
<evidence type="ECO:0000313" key="8">
    <source>
        <dbReference type="EMBL" id="CAB4579248.1"/>
    </source>
</evidence>
<dbReference type="Pfam" id="PF24961">
    <property type="entry name" value="NfeD_membrane"/>
    <property type="match status" value="1"/>
</dbReference>
<dbReference type="AlphaFoldDB" id="A0A6J6F317"/>
<gene>
    <name evidence="8" type="ORF">UFOPK1722_00904</name>
</gene>